<evidence type="ECO:0000256" key="1">
    <source>
        <dbReference type="PIRSR" id="PIRSR607822-1"/>
    </source>
</evidence>
<dbReference type="GO" id="GO:0005886">
    <property type="term" value="C:plasma membrane"/>
    <property type="evidence" value="ECO:0007669"/>
    <property type="project" value="TreeGrafter"/>
</dbReference>
<feature type="binding site" evidence="1">
    <location>
        <position position="242"/>
    </location>
    <ligand>
        <name>Zn(2+)</name>
        <dbReference type="ChEBI" id="CHEBI:29105"/>
    </ligand>
</feature>
<dbReference type="Pfam" id="PF05147">
    <property type="entry name" value="LANC_like"/>
    <property type="match status" value="1"/>
</dbReference>
<dbReference type="EMBL" id="KN834762">
    <property type="protein sequence ID" value="KIK64012.1"/>
    <property type="molecule type" value="Genomic_DNA"/>
</dbReference>
<feature type="binding site" evidence="1">
    <location>
        <position position="301"/>
    </location>
    <ligand>
        <name>Zn(2+)</name>
        <dbReference type="ChEBI" id="CHEBI:29105"/>
    </ligand>
</feature>
<dbReference type="GO" id="GO:0046872">
    <property type="term" value="F:metal ion binding"/>
    <property type="evidence" value="ECO:0007669"/>
    <property type="project" value="UniProtKB-KW"/>
</dbReference>
<sequence length="401" mass="44331">MDRVGRANLTENLKQINQNTLPKAVKELKSARWRPKSSSKTSYLETPVGIATEVLIAIMEHPESNLYTEEDISACTEALTRVLETQAQEQDDDEDDGCEVLYGRAGLLYSICRLRSCVERANSGLRARLEKFTNEALTANIVHSIITRGRFGASLYASNVSRGSKVPSLMWSWHRKRYLGAAHGVAGILHVILMCPVNVIAPYIPDILQTVEWLTTCNDDEGNWPSSLKHEYPRSNNLMQWCHGAPGMLMLFATLVRRAHGHPDLFRLSDPFLASLATTMQRGAALVYERGLLRKGVGLCHGVAGSVYALLAASDTMGLWKRYEHSKVYFLSAIHLAHLATAYSQLTSSGEMTTPDKPWSLYGGSAGMCAAWAEVYDRLGTTGRNLDQSGMPGFDDINFGM</sequence>
<dbReference type="PRINTS" id="PR01950">
    <property type="entry name" value="LANCSUPER"/>
</dbReference>
<gene>
    <name evidence="2" type="ORF">GYMLUDRAFT_162038</name>
</gene>
<dbReference type="GO" id="GO:0031179">
    <property type="term" value="P:peptide modification"/>
    <property type="evidence" value="ECO:0007669"/>
    <property type="project" value="InterPro"/>
</dbReference>
<dbReference type="SMART" id="SM01260">
    <property type="entry name" value="LANC_like"/>
    <property type="match status" value="1"/>
</dbReference>
<evidence type="ECO:0000313" key="3">
    <source>
        <dbReference type="Proteomes" id="UP000053593"/>
    </source>
</evidence>
<dbReference type="PANTHER" id="PTHR12736">
    <property type="entry name" value="LANC-LIKE PROTEIN"/>
    <property type="match status" value="1"/>
</dbReference>
<dbReference type="HOGENOM" id="CLU_031140_0_0_1"/>
<dbReference type="SUPFAM" id="SSF158745">
    <property type="entry name" value="LanC-like"/>
    <property type="match status" value="1"/>
</dbReference>
<protein>
    <submittedName>
        <fullName evidence="2">Uncharacterized protein</fullName>
    </submittedName>
</protein>
<dbReference type="PANTHER" id="PTHR12736:SF7">
    <property type="entry name" value="LANC-LIKE PROTEIN 3"/>
    <property type="match status" value="1"/>
</dbReference>
<proteinExistence type="predicted"/>
<dbReference type="OrthoDB" id="10257263at2759"/>
<dbReference type="GO" id="GO:0005975">
    <property type="term" value="P:carbohydrate metabolic process"/>
    <property type="evidence" value="ECO:0007669"/>
    <property type="project" value="InterPro"/>
</dbReference>
<keyword evidence="1" id="KW-0479">Metal-binding</keyword>
<name>A0A0D0CW87_9AGAR</name>
<evidence type="ECO:0000313" key="2">
    <source>
        <dbReference type="EMBL" id="KIK64012.1"/>
    </source>
</evidence>
<reference evidence="2 3" key="1">
    <citation type="submission" date="2014-04" db="EMBL/GenBank/DDBJ databases">
        <title>Evolutionary Origins and Diversification of the Mycorrhizal Mutualists.</title>
        <authorList>
            <consortium name="DOE Joint Genome Institute"/>
            <consortium name="Mycorrhizal Genomics Consortium"/>
            <person name="Kohler A."/>
            <person name="Kuo A."/>
            <person name="Nagy L.G."/>
            <person name="Floudas D."/>
            <person name="Copeland A."/>
            <person name="Barry K.W."/>
            <person name="Cichocki N."/>
            <person name="Veneault-Fourrey C."/>
            <person name="LaButti K."/>
            <person name="Lindquist E.A."/>
            <person name="Lipzen A."/>
            <person name="Lundell T."/>
            <person name="Morin E."/>
            <person name="Murat C."/>
            <person name="Riley R."/>
            <person name="Ohm R."/>
            <person name="Sun H."/>
            <person name="Tunlid A."/>
            <person name="Henrissat B."/>
            <person name="Grigoriev I.V."/>
            <person name="Hibbett D.S."/>
            <person name="Martin F."/>
        </authorList>
    </citation>
    <scope>NUCLEOTIDE SEQUENCE [LARGE SCALE GENOMIC DNA]</scope>
    <source>
        <strain evidence="2 3">FD-317 M1</strain>
    </source>
</reference>
<dbReference type="Proteomes" id="UP000053593">
    <property type="component" value="Unassembled WGS sequence"/>
</dbReference>
<dbReference type="AlphaFoldDB" id="A0A0D0CW87"/>
<accession>A0A0D0CW87</accession>
<feature type="binding site" evidence="1">
    <location>
        <position position="300"/>
    </location>
    <ligand>
        <name>Zn(2+)</name>
        <dbReference type="ChEBI" id="CHEBI:29105"/>
    </ligand>
</feature>
<dbReference type="InterPro" id="IPR012341">
    <property type="entry name" value="6hp_glycosidase-like_sf"/>
</dbReference>
<keyword evidence="3" id="KW-1185">Reference proteome</keyword>
<dbReference type="Gene3D" id="1.50.10.10">
    <property type="match status" value="1"/>
</dbReference>
<dbReference type="CDD" id="cd04794">
    <property type="entry name" value="euk_LANCL"/>
    <property type="match status" value="1"/>
</dbReference>
<keyword evidence="1" id="KW-0862">Zinc</keyword>
<dbReference type="InterPro" id="IPR007822">
    <property type="entry name" value="LANC-like"/>
</dbReference>
<organism evidence="2 3">
    <name type="scientific">Collybiopsis luxurians FD-317 M1</name>
    <dbReference type="NCBI Taxonomy" id="944289"/>
    <lineage>
        <taxon>Eukaryota</taxon>
        <taxon>Fungi</taxon>
        <taxon>Dikarya</taxon>
        <taxon>Basidiomycota</taxon>
        <taxon>Agaricomycotina</taxon>
        <taxon>Agaricomycetes</taxon>
        <taxon>Agaricomycetidae</taxon>
        <taxon>Agaricales</taxon>
        <taxon>Marasmiineae</taxon>
        <taxon>Omphalotaceae</taxon>
        <taxon>Collybiopsis</taxon>
        <taxon>Collybiopsis luxurians</taxon>
    </lineage>
</organism>